<proteinExistence type="predicted"/>
<feature type="transmembrane region" description="Helical" evidence="1">
    <location>
        <begin position="71"/>
        <end position="89"/>
    </location>
</feature>
<dbReference type="AlphaFoldDB" id="A0A956NC55"/>
<dbReference type="Proteomes" id="UP000739538">
    <property type="component" value="Unassembled WGS sequence"/>
</dbReference>
<feature type="transmembrane region" description="Helical" evidence="1">
    <location>
        <begin position="207"/>
        <end position="226"/>
    </location>
</feature>
<dbReference type="EMBL" id="JAGQHS010000054">
    <property type="protein sequence ID" value="MCA9756459.1"/>
    <property type="molecule type" value="Genomic_DNA"/>
</dbReference>
<evidence type="ECO:0000313" key="2">
    <source>
        <dbReference type="EMBL" id="MCA9756459.1"/>
    </source>
</evidence>
<protein>
    <submittedName>
        <fullName evidence="2">Uncharacterized protein</fullName>
    </submittedName>
</protein>
<evidence type="ECO:0000256" key="1">
    <source>
        <dbReference type="SAM" id="Phobius"/>
    </source>
</evidence>
<feature type="transmembrane region" description="Helical" evidence="1">
    <location>
        <begin position="155"/>
        <end position="176"/>
    </location>
</feature>
<feature type="transmembrane region" description="Helical" evidence="1">
    <location>
        <begin position="129"/>
        <end position="149"/>
    </location>
</feature>
<evidence type="ECO:0000313" key="3">
    <source>
        <dbReference type="Proteomes" id="UP000739538"/>
    </source>
</evidence>
<accession>A0A956NC55</accession>
<keyword evidence="1" id="KW-0812">Transmembrane</keyword>
<sequence>MKRPDTTRTRLQARPHPVSSGTFLALASAPFALVHWLYGEPGMLATIASIVVGVGFLAAGWIIVRAPKAGRLLGTGSLVALFAVEAPGLVRLPEIALLSLVGVTFAIAALWNVGGLVAPRAARRSLPEAQTHGAALASIALWLVASLVSRKEPNVELAGISVSFIVTAALAIRWVIRGGHAHRVRSLLLLLGLAFALVFTWELRLHGWLLLLGGVGFSVAALFLVPRQGREVRGPSDWSVLLDHPERLLVGTFATLATLGMLVLALPRCSTSAEGVGLMDAAFTAVSAVCVTGLAV</sequence>
<organism evidence="2 3">
    <name type="scientific">Eiseniibacteriota bacterium</name>
    <dbReference type="NCBI Taxonomy" id="2212470"/>
    <lineage>
        <taxon>Bacteria</taxon>
        <taxon>Candidatus Eiseniibacteriota</taxon>
    </lineage>
</organism>
<feature type="non-terminal residue" evidence="2">
    <location>
        <position position="296"/>
    </location>
</feature>
<gene>
    <name evidence="2" type="ORF">KDA27_11710</name>
</gene>
<feature type="transmembrane region" description="Helical" evidence="1">
    <location>
        <begin position="21"/>
        <end position="38"/>
    </location>
</feature>
<reference evidence="2" key="2">
    <citation type="journal article" date="2021" name="Microbiome">
        <title>Successional dynamics and alternative stable states in a saline activated sludge microbial community over 9 years.</title>
        <authorList>
            <person name="Wang Y."/>
            <person name="Ye J."/>
            <person name="Ju F."/>
            <person name="Liu L."/>
            <person name="Boyd J.A."/>
            <person name="Deng Y."/>
            <person name="Parks D.H."/>
            <person name="Jiang X."/>
            <person name="Yin X."/>
            <person name="Woodcroft B.J."/>
            <person name="Tyson G.W."/>
            <person name="Hugenholtz P."/>
            <person name="Polz M.F."/>
            <person name="Zhang T."/>
        </authorList>
    </citation>
    <scope>NUCLEOTIDE SEQUENCE</scope>
    <source>
        <strain evidence="2">HKST-UBA02</strain>
    </source>
</reference>
<comment type="caution">
    <text evidence="2">The sequence shown here is derived from an EMBL/GenBank/DDBJ whole genome shotgun (WGS) entry which is preliminary data.</text>
</comment>
<keyword evidence="1" id="KW-1133">Transmembrane helix</keyword>
<reference evidence="2" key="1">
    <citation type="submission" date="2020-04" db="EMBL/GenBank/DDBJ databases">
        <authorList>
            <person name="Zhang T."/>
        </authorList>
    </citation>
    <scope>NUCLEOTIDE SEQUENCE</scope>
    <source>
        <strain evidence="2">HKST-UBA02</strain>
    </source>
</reference>
<feature type="transmembrane region" description="Helical" evidence="1">
    <location>
        <begin position="278"/>
        <end position="295"/>
    </location>
</feature>
<feature type="transmembrane region" description="Helical" evidence="1">
    <location>
        <begin position="44"/>
        <end position="64"/>
    </location>
</feature>
<feature type="transmembrane region" description="Helical" evidence="1">
    <location>
        <begin position="95"/>
        <end position="117"/>
    </location>
</feature>
<feature type="transmembrane region" description="Helical" evidence="1">
    <location>
        <begin position="183"/>
        <end position="201"/>
    </location>
</feature>
<name>A0A956NC55_UNCEI</name>
<feature type="transmembrane region" description="Helical" evidence="1">
    <location>
        <begin position="247"/>
        <end position="266"/>
    </location>
</feature>
<keyword evidence="1" id="KW-0472">Membrane</keyword>